<dbReference type="Proteomes" id="UP000694892">
    <property type="component" value="Chromosome 9_10S"/>
</dbReference>
<dbReference type="PANTHER" id="PTHR11394">
    <property type="entry name" value="TASTE RECEPTOR TYPE 2"/>
    <property type="match status" value="1"/>
</dbReference>
<dbReference type="InterPro" id="IPR007960">
    <property type="entry name" value="TAS2R"/>
</dbReference>
<organism evidence="14 15">
    <name type="scientific">Xenopus laevis</name>
    <name type="common">African clawed frog</name>
    <dbReference type="NCBI Taxonomy" id="8355"/>
    <lineage>
        <taxon>Eukaryota</taxon>
        <taxon>Metazoa</taxon>
        <taxon>Chordata</taxon>
        <taxon>Craniata</taxon>
        <taxon>Vertebrata</taxon>
        <taxon>Euteleostomi</taxon>
        <taxon>Amphibia</taxon>
        <taxon>Batrachia</taxon>
        <taxon>Anura</taxon>
        <taxon>Pipoidea</taxon>
        <taxon>Pipidae</taxon>
        <taxon>Xenopodinae</taxon>
        <taxon>Xenopus</taxon>
        <taxon>Xenopus</taxon>
    </lineage>
</organism>
<keyword evidence="6 13" id="KW-1133">Transmembrane helix</keyword>
<evidence type="ECO:0000256" key="5">
    <source>
        <dbReference type="ARBA" id="ARBA00022692"/>
    </source>
</evidence>
<evidence type="ECO:0000256" key="10">
    <source>
        <dbReference type="ARBA" id="ARBA00023224"/>
    </source>
</evidence>
<proteinExistence type="inferred from homology"/>
<evidence type="ECO:0000256" key="11">
    <source>
        <dbReference type="RuleBase" id="RU004423"/>
    </source>
</evidence>
<feature type="transmembrane region" description="Helical" evidence="13">
    <location>
        <begin position="6"/>
        <end position="32"/>
    </location>
</feature>
<dbReference type="GO" id="GO:0004930">
    <property type="term" value="F:G protein-coupled receptor activity"/>
    <property type="evidence" value="ECO:0007669"/>
    <property type="project" value="UniProtKB-KW"/>
</dbReference>
<evidence type="ECO:0000256" key="2">
    <source>
        <dbReference type="ARBA" id="ARBA00007376"/>
    </source>
</evidence>
<evidence type="ECO:0000256" key="6">
    <source>
        <dbReference type="ARBA" id="ARBA00022989"/>
    </source>
</evidence>
<protein>
    <recommendedName>
        <fullName evidence="12">Taste receptor type 2</fullName>
    </recommendedName>
</protein>
<dbReference type="PANTHER" id="PTHR11394:SF153">
    <property type="entry name" value="TASTE RECEPTOR TYPE 2"/>
    <property type="match status" value="1"/>
</dbReference>
<keyword evidence="3 12" id="KW-0919">Taste</keyword>
<feature type="transmembrane region" description="Helical" evidence="13">
    <location>
        <begin position="53"/>
        <end position="71"/>
    </location>
</feature>
<reference evidence="15" key="1">
    <citation type="journal article" date="2016" name="Nature">
        <title>Genome evolution in the allotetraploid frog Xenopus laevis.</title>
        <authorList>
            <person name="Session A.M."/>
            <person name="Uno Y."/>
            <person name="Kwon T."/>
            <person name="Chapman J.A."/>
            <person name="Toyoda A."/>
            <person name="Takahashi S."/>
            <person name="Fukui A."/>
            <person name="Hikosaka A."/>
            <person name="Suzuki A."/>
            <person name="Kondo M."/>
            <person name="van Heeringen S.J."/>
            <person name="Quigley I."/>
            <person name="Heinz S."/>
            <person name="Ogino H."/>
            <person name="Ochi H."/>
            <person name="Hellsten U."/>
            <person name="Lyons J.B."/>
            <person name="Simakov O."/>
            <person name="Putnam N."/>
            <person name="Stites J."/>
            <person name="Kuroki Y."/>
            <person name="Tanaka T."/>
            <person name="Michiue T."/>
            <person name="Watanabe M."/>
            <person name="Bogdanovic O."/>
            <person name="Lister R."/>
            <person name="Georgiou G."/>
            <person name="Paranjpe S.S."/>
            <person name="van Kruijsbergen I."/>
            <person name="Shu S."/>
            <person name="Carlson J."/>
            <person name="Kinoshita T."/>
            <person name="Ohta Y."/>
            <person name="Mawaribuchi S."/>
            <person name="Jenkins J."/>
            <person name="Grimwood J."/>
            <person name="Schmutz J."/>
            <person name="Mitros T."/>
            <person name="Mozaffari S.V."/>
            <person name="Suzuki Y."/>
            <person name="Haramoto Y."/>
            <person name="Yamamoto T.S."/>
            <person name="Takagi C."/>
            <person name="Heald R."/>
            <person name="Miller K."/>
            <person name="Haudenschild C."/>
            <person name="Kitzman J."/>
            <person name="Nakayama T."/>
            <person name="Izutsu Y."/>
            <person name="Robert J."/>
            <person name="Fortriede J."/>
            <person name="Burns K."/>
            <person name="Lotay V."/>
            <person name="Karimi K."/>
            <person name="Yasuoka Y."/>
            <person name="Dichmann D.S."/>
            <person name="Flajnik M.F."/>
            <person name="Houston D.W."/>
            <person name="Shendure J."/>
            <person name="DuPasquier L."/>
            <person name="Vize P.D."/>
            <person name="Zorn A.M."/>
            <person name="Ito M."/>
            <person name="Marcotte E.M."/>
            <person name="Wallingford J.B."/>
            <person name="Ito Y."/>
            <person name="Asashima M."/>
            <person name="Ueno N."/>
            <person name="Matsuda Y."/>
            <person name="Veenstra G.J."/>
            <person name="Fujiyama A."/>
            <person name="Harland R.M."/>
            <person name="Taira M."/>
            <person name="Rokhsar D.S."/>
        </authorList>
    </citation>
    <scope>NUCLEOTIDE SEQUENCE [LARGE SCALE GENOMIC DNA]</scope>
    <source>
        <strain evidence="15">J</strain>
    </source>
</reference>
<dbReference type="OMA" id="FIYHENI"/>
<dbReference type="Pfam" id="PF05296">
    <property type="entry name" value="TAS2R"/>
    <property type="match status" value="2"/>
</dbReference>
<dbReference type="AlphaFoldDB" id="A0A974BVY1"/>
<keyword evidence="7 12" id="KW-0297">G-protein coupled receptor</keyword>
<comment type="similarity">
    <text evidence="2 11">Belongs to the G-protein coupled receptor T2R family.</text>
</comment>
<feature type="transmembrane region" description="Helical" evidence="13">
    <location>
        <begin position="83"/>
        <end position="109"/>
    </location>
</feature>
<gene>
    <name evidence="14" type="ORF">XELAEV_18047898mg</name>
</gene>
<keyword evidence="8 12" id="KW-0472">Membrane</keyword>
<feature type="transmembrane region" description="Helical" evidence="13">
    <location>
        <begin position="164"/>
        <end position="182"/>
    </location>
</feature>
<name>A0A974BVY1_XENLA</name>
<evidence type="ECO:0000256" key="8">
    <source>
        <dbReference type="ARBA" id="ARBA00023136"/>
    </source>
</evidence>
<dbReference type="SUPFAM" id="SSF81321">
    <property type="entry name" value="Family A G protein-coupled receptor-like"/>
    <property type="match status" value="1"/>
</dbReference>
<evidence type="ECO:0000256" key="7">
    <source>
        <dbReference type="ARBA" id="ARBA00023040"/>
    </source>
</evidence>
<evidence type="ECO:0000313" key="15">
    <source>
        <dbReference type="Proteomes" id="UP000694892"/>
    </source>
</evidence>
<keyword evidence="10 12" id="KW-0807">Transducer</keyword>
<evidence type="ECO:0000256" key="12">
    <source>
        <dbReference type="RuleBase" id="RU004424"/>
    </source>
</evidence>
<evidence type="ECO:0000313" key="14">
    <source>
        <dbReference type="EMBL" id="OCT61868.1"/>
    </source>
</evidence>
<dbReference type="GO" id="GO:0016020">
    <property type="term" value="C:membrane"/>
    <property type="evidence" value="ECO:0007669"/>
    <property type="project" value="UniProtKB-SubCell"/>
</dbReference>
<evidence type="ECO:0000256" key="1">
    <source>
        <dbReference type="ARBA" id="ARBA00004141"/>
    </source>
</evidence>
<dbReference type="GO" id="GO:0033038">
    <property type="term" value="F:bitter taste receptor activity"/>
    <property type="evidence" value="ECO:0007669"/>
    <property type="project" value="InterPro"/>
</dbReference>
<accession>A0A974BVY1</accession>
<keyword evidence="4 12" id="KW-0716">Sensory transduction</keyword>
<comment type="subcellular location">
    <subcellularLocation>
        <location evidence="1 12">Membrane</location>
        <topology evidence="1 12">Multi-pass membrane protein</topology>
    </subcellularLocation>
</comment>
<evidence type="ECO:0000256" key="3">
    <source>
        <dbReference type="ARBA" id="ARBA00022480"/>
    </source>
</evidence>
<feature type="transmembrane region" description="Helical" evidence="13">
    <location>
        <begin position="130"/>
        <end position="152"/>
    </location>
</feature>
<evidence type="ECO:0000256" key="13">
    <source>
        <dbReference type="SAM" id="Phobius"/>
    </source>
</evidence>
<feature type="transmembrane region" description="Helical" evidence="13">
    <location>
        <begin position="203"/>
        <end position="225"/>
    </location>
</feature>
<keyword evidence="5 12" id="KW-0812">Transmembrane</keyword>
<evidence type="ECO:0000256" key="9">
    <source>
        <dbReference type="ARBA" id="ARBA00023170"/>
    </source>
</evidence>
<evidence type="ECO:0000256" key="4">
    <source>
        <dbReference type="ARBA" id="ARBA00022606"/>
    </source>
</evidence>
<keyword evidence="9 12" id="KW-0675">Receptor</keyword>
<sequence>MLSAVTVISIVMVIVTWPCGTILNLSIIAVYVSDWKKGVKLGESDQLSLLMGCNNLLFQCFITILEAFYLYGHCLSIEEKLCFVVSAALIFSISLSFWLTAGLSICYCLRLVNISLKFFIQLKSRLSHTVTPFLLGSLAISFIITLSSANWISYSKVGNCLPSLITSICILLSLISLLRHIWRMKQNTQFGSPQLKNLIKACRTMFLLMALNFLFFLIISGSAITQNSMETIWNMIFLLGELSNPSCQAIVLIFGNSKLLSAWTKTVFPQSQHH</sequence>
<dbReference type="EMBL" id="CM004483">
    <property type="protein sequence ID" value="OCT61868.1"/>
    <property type="molecule type" value="Genomic_DNA"/>
</dbReference>